<evidence type="ECO:0000313" key="1">
    <source>
        <dbReference type="EMBL" id="PZR05575.1"/>
    </source>
</evidence>
<dbReference type="EMBL" id="QFQP01000044">
    <property type="protein sequence ID" value="PZR05575.1"/>
    <property type="molecule type" value="Genomic_DNA"/>
</dbReference>
<dbReference type="PANTHER" id="PTHR30087:SF1">
    <property type="entry name" value="HYPOTHETICAL CYTOSOLIC PROTEIN"/>
    <property type="match status" value="1"/>
</dbReference>
<protein>
    <submittedName>
        <fullName evidence="1">DUF523 domain-containing protein</fullName>
    </submittedName>
</protein>
<dbReference type="Proteomes" id="UP000249061">
    <property type="component" value="Unassembled WGS sequence"/>
</dbReference>
<comment type="caution">
    <text evidence="1">The sequence shown here is derived from an EMBL/GenBank/DDBJ whole genome shotgun (WGS) entry which is preliminary data.</text>
</comment>
<dbReference type="AlphaFoldDB" id="A0A2W5T2I4"/>
<proteinExistence type="predicted"/>
<dbReference type="PANTHER" id="PTHR30087">
    <property type="entry name" value="INNER MEMBRANE PROTEIN"/>
    <property type="match status" value="1"/>
</dbReference>
<gene>
    <name evidence="1" type="ORF">DI536_32190</name>
</gene>
<evidence type="ECO:0000313" key="2">
    <source>
        <dbReference type="Proteomes" id="UP000249061"/>
    </source>
</evidence>
<dbReference type="InterPro" id="IPR007553">
    <property type="entry name" value="2-thiour_desulf"/>
</dbReference>
<sequence length="150" mass="16116">MKKVLVSACLVGERVRFDGRDKAQQHPVLARWLAEGRVVRVCPEVAGGLPVPRPPAEISKGRVLARDGRDVSDEFERGAHEALRLVKAHGITLAVLKSGSPSCGSGFIYDGTFSKTRVDGDGVTTALLQRHGVTVFSELDWDQADAALNA</sequence>
<dbReference type="Pfam" id="PF04463">
    <property type="entry name" value="2-thiour_desulf"/>
    <property type="match status" value="1"/>
</dbReference>
<name>A0A2W5T2I4_9BACT</name>
<accession>A0A2W5T2I4</accession>
<organism evidence="1 2">
    <name type="scientific">Archangium gephyra</name>
    <dbReference type="NCBI Taxonomy" id="48"/>
    <lineage>
        <taxon>Bacteria</taxon>
        <taxon>Pseudomonadati</taxon>
        <taxon>Myxococcota</taxon>
        <taxon>Myxococcia</taxon>
        <taxon>Myxococcales</taxon>
        <taxon>Cystobacterineae</taxon>
        <taxon>Archangiaceae</taxon>
        <taxon>Archangium</taxon>
    </lineage>
</organism>
<reference evidence="1 2" key="1">
    <citation type="submission" date="2017-08" db="EMBL/GenBank/DDBJ databases">
        <title>Infants hospitalized years apart are colonized by the same room-sourced microbial strains.</title>
        <authorList>
            <person name="Brooks B."/>
            <person name="Olm M.R."/>
            <person name="Firek B.A."/>
            <person name="Baker R."/>
            <person name="Thomas B.C."/>
            <person name="Morowitz M.J."/>
            <person name="Banfield J.F."/>
        </authorList>
    </citation>
    <scope>NUCLEOTIDE SEQUENCE [LARGE SCALE GENOMIC DNA]</scope>
    <source>
        <strain evidence="1">S2_003_000_R2_14</strain>
    </source>
</reference>